<reference evidence="2" key="2">
    <citation type="submission" date="2015-06" db="UniProtKB">
        <authorList>
            <consortium name="EnsemblPlants"/>
        </authorList>
    </citation>
    <scope>IDENTIFICATION</scope>
    <source>
        <strain evidence="2">DM1-3 516 R44</strain>
    </source>
</reference>
<dbReference type="EnsemblPlants" id="PGSC0003DMT400071640">
    <property type="protein sequence ID" value="PGSC0003DMT400071640"/>
    <property type="gene ID" value="PGSC0003DMG400027868"/>
</dbReference>
<name>M1CP27_SOLTU</name>
<keyword evidence="1" id="KW-0472">Membrane</keyword>
<protein>
    <submittedName>
        <fullName evidence="2">UPF0497 membrane protein 16</fullName>
    </submittedName>
</protein>
<evidence type="ECO:0000256" key="1">
    <source>
        <dbReference type="SAM" id="Phobius"/>
    </source>
</evidence>
<dbReference type="AlphaFoldDB" id="M1CP27"/>
<proteinExistence type="predicted"/>
<evidence type="ECO:0000313" key="2">
    <source>
        <dbReference type="EnsemblPlants" id="PGSC0003DMT400071640"/>
    </source>
</evidence>
<dbReference type="Gramene" id="PGSC0003DMT400071640">
    <property type="protein sequence ID" value="PGSC0003DMT400071640"/>
    <property type="gene ID" value="PGSC0003DMG400027868"/>
</dbReference>
<sequence length="72" mass="8092">MGFDASHLKALDCTLRLFVIPLSIASIWLSVTNQQNNISYGKLEFINFIGLKSVYSCFFSFSFFCGGVRISQ</sequence>
<dbReference type="ExpressionAtlas" id="M1CP27">
    <property type="expression patterns" value="baseline"/>
</dbReference>
<evidence type="ECO:0000313" key="3">
    <source>
        <dbReference type="Proteomes" id="UP000011115"/>
    </source>
</evidence>
<keyword evidence="1" id="KW-0812">Transmembrane</keyword>
<dbReference type="HOGENOM" id="CLU_2727143_0_0_1"/>
<feature type="transmembrane region" description="Helical" evidence="1">
    <location>
        <begin position="15"/>
        <end position="33"/>
    </location>
</feature>
<reference evidence="3" key="1">
    <citation type="journal article" date="2011" name="Nature">
        <title>Genome sequence and analysis of the tuber crop potato.</title>
        <authorList>
            <consortium name="The Potato Genome Sequencing Consortium"/>
        </authorList>
    </citation>
    <scope>NUCLEOTIDE SEQUENCE [LARGE SCALE GENOMIC DNA]</scope>
    <source>
        <strain evidence="3">cv. DM1-3 516 R44</strain>
    </source>
</reference>
<gene>
    <name evidence="2" type="primary">LOC102603610</name>
</gene>
<dbReference type="Proteomes" id="UP000011115">
    <property type="component" value="Unassembled WGS sequence"/>
</dbReference>
<dbReference type="OrthoDB" id="755577at2759"/>
<keyword evidence="3" id="KW-1185">Reference proteome</keyword>
<keyword evidence="1" id="KW-1133">Transmembrane helix</keyword>
<accession>M1CP27</accession>
<feature type="transmembrane region" description="Helical" evidence="1">
    <location>
        <begin position="45"/>
        <end position="70"/>
    </location>
</feature>
<organism evidence="2 3">
    <name type="scientific">Solanum tuberosum</name>
    <name type="common">Potato</name>
    <dbReference type="NCBI Taxonomy" id="4113"/>
    <lineage>
        <taxon>Eukaryota</taxon>
        <taxon>Viridiplantae</taxon>
        <taxon>Streptophyta</taxon>
        <taxon>Embryophyta</taxon>
        <taxon>Tracheophyta</taxon>
        <taxon>Spermatophyta</taxon>
        <taxon>Magnoliopsida</taxon>
        <taxon>eudicotyledons</taxon>
        <taxon>Gunneridae</taxon>
        <taxon>Pentapetalae</taxon>
        <taxon>asterids</taxon>
        <taxon>lamiids</taxon>
        <taxon>Solanales</taxon>
        <taxon>Solanaceae</taxon>
        <taxon>Solanoideae</taxon>
        <taxon>Solaneae</taxon>
        <taxon>Solanum</taxon>
    </lineage>
</organism>